<dbReference type="GO" id="GO:0016740">
    <property type="term" value="F:transferase activity"/>
    <property type="evidence" value="ECO:0007669"/>
    <property type="project" value="UniProtKB-KW"/>
</dbReference>
<sequence>MIGTSQGGRNELVARLLESVANATYRNIEVIFVDQTGGSELDRLFDAYKTRIKYLLLKTNKCSLSVARNLALSYANGDILGFCDDDAFYPRDFFEIMNSQIKLGAFEIVSVPVIDPSSGDPYGGRSFPLDSVSLHYGDVFRHSLSVGTFVSCSNYFPYRFNEKLGAGAQYGGSEETDFFLSLKSAGFDTRFFAGTHVLHDNDPPQTEPRELARKYYSYAIGYGAVLRKYIAHSKLHLSIELLSITSRSIAGCILSRNRPLYFGRLKGLIKGFLRTTI</sequence>
<comment type="caution">
    <text evidence="2">The sequence shown here is derived from an EMBL/GenBank/DDBJ whole genome shotgun (WGS) entry which is preliminary data.</text>
</comment>
<accession>N7A2Q2</accession>
<keyword evidence="2" id="KW-0808">Transferase</keyword>
<evidence type="ECO:0000259" key="1">
    <source>
        <dbReference type="Pfam" id="PF00535"/>
    </source>
</evidence>
<dbReference type="SUPFAM" id="SSF53448">
    <property type="entry name" value="Nucleotide-diphospho-sugar transferases"/>
    <property type="match status" value="1"/>
</dbReference>
<dbReference type="EMBL" id="AMXF01000009">
    <property type="protein sequence ID" value="ENO98574.1"/>
    <property type="molecule type" value="Genomic_DNA"/>
</dbReference>
<name>N7A2Q2_9RHOO</name>
<protein>
    <submittedName>
        <fullName evidence="2">Family 2 glycosyl transferase</fullName>
    </submittedName>
</protein>
<dbReference type="AlphaFoldDB" id="N7A2Q2"/>
<dbReference type="Pfam" id="PF00535">
    <property type="entry name" value="Glycos_transf_2"/>
    <property type="match status" value="1"/>
</dbReference>
<evidence type="ECO:0000313" key="2">
    <source>
        <dbReference type="EMBL" id="ENO98574.1"/>
    </source>
</evidence>
<dbReference type="Proteomes" id="UP000013047">
    <property type="component" value="Unassembled WGS sequence"/>
</dbReference>
<organism evidence="2 3">
    <name type="scientific">Thauera phenylacetica B4P</name>
    <dbReference type="NCBI Taxonomy" id="1234382"/>
    <lineage>
        <taxon>Bacteria</taxon>
        <taxon>Pseudomonadati</taxon>
        <taxon>Pseudomonadota</taxon>
        <taxon>Betaproteobacteria</taxon>
        <taxon>Rhodocyclales</taxon>
        <taxon>Zoogloeaceae</taxon>
        <taxon>Thauera</taxon>
    </lineage>
</organism>
<evidence type="ECO:0000313" key="3">
    <source>
        <dbReference type="Proteomes" id="UP000013047"/>
    </source>
</evidence>
<feature type="domain" description="Glycosyltransferase 2-like" evidence="1">
    <location>
        <begin position="11"/>
        <end position="120"/>
    </location>
</feature>
<dbReference type="Gene3D" id="3.90.550.10">
    <property type="entry name" value="Spore Coat Polysaccharide Biosynthesis Protein SpsA, Chain A"/>
    <property type="match status" value="1"/>
</dbReference>
<reference evidence="2 3" key="1">
    <citation type="submission" date="2012-09" db="EMBL/GenBank/DDBJ databases">
        <title>Draft Genome Sequences of 6 Strains from Genus Thauera.</title>
        <authorList>
            <person name="Liu B."/>
            <person name="Shapleigh J.P."/>
            <person name="Frostegard A.H."/>
        </authorList>
    </citation>
    <scope>NUCLEOTIDE SEQUENCE [LARGE SCALE GENOMIC DNA]</scope>
    <source>
        <strain evidence="2 3">B4P</strain>
    </source>
</reference>
<dbReference type="InterPro" id="IPR029044">
    <property type="entry name" value="Nucleotide-diphossugar_trans"/>
</dbReference>
<dbReference type="InterPro" id="IPR001173">
    <property type="entry name" value="Glyco_trans_2-like"/>
</dbReference>
<proteinExistence type="predicted"/>
<keyword evidence="3" id="KW-1185">Reference proteome</keyword>
<gene>
    <name evidence="2" type="ORF">C667_03193</name>
</gene>